<reference evidence="7 8" key="1">
    <citation type="submission" date="2016-06" db="EMBL/GenBank/DDBJ databases">
        <title>Draft genome sequence of Flavobacterium succinicans strain DD5b.</title>
        <authorList>
            <person name="Poehlein A."/>
            <person name="Daniel R."/>
            <person name="Simeonova D.D."/>
        </authorList>
    </citation>
    <scope>NUCLEOTIDE SEQUENCE [LARGE SCALE GENOMIC DNA]</scope>
    <source>
        <strain evidence="7 8">DD5b</strain>
    </source>
</reference>
<keyword evidence="1" id="KW-0880">Kelch repeat</keyword>
<dbReference type="EC" id="5.1.3.24" evidence="7"/>
<dbReference type="Pfam" id="PF24996">
    <property type="entry name" value="NANM"/>
    <property type="match status" value="1"/>
</dbReference>
<proteinExistence type="predicted"/>
<dbReference type="EMBL" id="JMTM01000060">
    <property type="protein sequence ID" value="OAZ03460.1"/>
    <property type="molecule type" value="Genomic_DNA"/>
</dbReference>
<dbReference type="SUPFAM" id="SSF117281">
    <property type="entry name" value="Kelch motif"/>
    <property type="match status" value="1"/>
</dbReference>
<dbReference type="Gene3D" id="2.120.10.80">
    <property type="entry name" value="Kelch-type beta propeller"/>
    <property type="match status" value="1"/>
</dbReference>
<keyword evidence="4" id="KW-0574">Periplasm</keyword>
<gene>
    <name evidence="7" type="primary">nanM</name>
    <name evidence="7" type="ORF">FLB_22490</name>
</gene>
<evidence type="ECO:0000313" key="8">
    <source>
        <dbReference type="Proteomes" id="UP000093807"/>
    </source>
</evidence>
<comment type="caution">
    <text evidence="7">The sequence shown here is derived from an EMBL/GenBank/DDBJ whole genome shotgun (WGS) entry which is preliminary data.</text>
</comment>
<evidence type="ECO:0000313" key="7">
    <source>
        <dbReference type="EMBL" id="OAZ03460.1"/>
    </source>
</evidence>
<dbReference type="GO" id="GO:0016853">
    <property type="term" value="F:isomerase activity"/>
    <property type="evidence" value="ECO:0007669"/>
    <property type="project" value="UniProtKB-KW"/>
</dbReference>
<dbReference type="PANTHER" id="PTHR46093:SF18">
    <property type="entry name" value="FIBRONECTIN TYPE-III DOMAIN-CONTAINING PROTEIN"/>
    <property type="match status" value="1"/>
</dbReference>
<protein>
    <submittedName>
        <fullName evidence="7">N-acetylneuraminate epimerase</fullName>
        <ecNumber evidence="7">5.1.3.24</ecNumber>
    </submittedName>
</protein>
<keyword evidence="6" id="KW-0119">Carbohydrate metabolism</keyword>
<keyword evidence="5 7" id="KW-0413">Isomerase</keyword>
<evidence type="ECO:0000256" key="3">
    <source>
        <dbReference type="ARBA" id="ARBA00022737"/>
    </source>
</evidence>
<evidence type="ECO:0000256" key="1">
    <source>
        <dbReference type="ARBA" id="ARBA00022441"/>
    </source>
</evidence>
<dbReference type="AlphaFoldDB" id="A0A199XP87"/>
<name>A0A199XP87_9FLAO</name>
<dbReference type="InterPro" id="IPR015915">
    <property type="entry name" value="Kelch-typ_b-propeller"/>
</dbReference>
<keyword evidence="2" id="KW-0732">Signal</keyword>
<accession>A0A199XP87</accession>
<dbReference type="Proteomes" id="UP000093807">
    <property type="component" value="Unassembled WGS sequence"/>
</dbReference>
<evidence type="ECO:0000256" key="5">
    <source>
        <dbReference type="ARBA" id="ARBA00023235"/>
    </source>
</evidence>
<sequence>MHRLTLKTKRNLMFSFILILIIMPNSTSLFAQTNINPNIEWKTAAHMQDLQGKPILGLAGAINGVHKDVLIVAGGANFPDKMPWEGGQKKYYNTIQVLEKKGDNYSWNTEVDTYLPEPIAYCGVTSTDLGVVYVGGENKNGLSQKAYLLKWAKTKNEITFHHLPDLPKALSNIALSNYEKVLYAVGGDETQNSSKDFYSLNLNEAHLQWKKLTDLPLALANATAVVQETKEGPCLFVFGGRTKTVSGISDLHGTTFSYNFDQKQWKEVATISDEKSLMNLSAGTALRVGKSKILLLGGDNGVVFHQIETYLSQIALANSPKEKEILIGKKNELVTRHEGFYRGILAYDTITDSWEKIAELPFLTPVTTTACLWDDALVLSNGEIKPGIRTPNIMIGKIKK</sequence>
<keyword evidence="3" id="KW-0677">Repeat</keyword>
<evidence type="ECO:0000256" key="4">
    <source>
        <dbReference type="ARBA" id="ARBA00022764"/>
    </source>
</evidence>
<organism evidence="7 8">
    <name type="scientific">Flavobacterium succinicans</name>
    <dbReference type="NCBI Taxonomy" id="29536"/>
    <lineage>
        <taxon>Bacteria</taxon>
        <taxon>Pseudomonadati</taxon>
        <taxon>Bacteroidota</taxon>
        <taxon>Flavobacteriia</taxon>
        <taxon>Flavobacteriales</taxon>
        <taxon>Flavobacteriaceae</taxon>
        <taxon>Flavobacterium</taxon>
    </lineage>
</organism>
<dbReference type="PATRIC" id="fig|29536.5.peg.2346"/>
<evidence type="ECO:0000256" key="2">
    <source>
        <dbReference type="ARBA" id="ARBA00022729"/>
    </source>
</evidence>
<dbReference type="PANTHER" id="PTHR46093">
    <property type="entry name" value="ACYL-COA-BINDING DOMAIN-CONTAINING PROTEIN 5"/>
    <property type="match status" value="1"/>
</dbReference>
<dbReference type="InterPro" id="IPR056734">
    <property type="entry name" value="NANM"/>
</dbReference>
<keyword evidence="8" id="KW-1185">Reference proteome</keyword>
<evidence type="ECO:0000256" key="6">
    <source>
        <dbReference type="ARBA" id="ARBA00023277"/>
    </source>
</evidence>